<dbReference type="Pfam" id="PF13912">
    <property type="entry name" value="zf-C2H2_6"/>
    <property type="match status" value="4"/>
</dbReference>
<dbReference type="PROSITE" id="PS00028">
    <property type="entry name" value="ZINC_FINGER_C2H2_1"/>
    <property type="match status" value="3"/>
</dbReference>
<dbReference type="InterPro" id="IPR013087">
    <property type="entry name" value="Znf_C2H2_type"/>
</dbReference>
<evidence type="ECO:0000313" key="3">
    <source>
        <dbReference type="EMBL" id="KAI0520618.1"/>
    </source>
</evidence>
<proteinExistence type="predicted"/>
<keyword evidence="4" id="KW-1185">Reference proteome</keyword>
<evidence type="ECO:0000259" key="2">
    <source>
        <dbReference type="PROSITE" id="PS50157"/>
    </source>
</evidence>
<comment type="caution">
    <text evidence="3">The sequence shown here is derived from an EMBL/GenBank/DDBJ whole genome shotgun (WGS) entry which is preliminary data.</text>
</comment>
<keyword evidence="1" id="KW-0479">Metal-binding</keyword>
<gene>
    <name evidence="3" type="ORF">KFK09_008096</name>
</gene>
<feature type="domain" description="C2H2-type" evidence="2">
    <location>
        <begin position="311"/>
        <end position="338"/>
    </location>
</feature>
<accession>A0A8T3BTK4</accession>
<protein>
    <recommendedName>
        <fullName evidence="2">C2H2-type domain-containing protein</fullName>
    </recommendedName>
</protein>
<dbReference type="InterPro" id="IPR036236">
    <property type="entry name" value="Znf_C2H2_sf"/>
</dbReference>
<dbReference type="EMBL" id="JAGYWB010000006">
    <property type="protein sequence ID" value="KAI0520618.1"/>
    <property type="molecule type" value="Genomic_DNA"/>
</dbReference>
<evidence type="ECO:0000256" key="1">
    <source>
        <dbReference type="PROSITE-ProRule" id="PRU00042"/>
    </source>
</evidence>
<organism evidence="3 4">
    <name type="scientific">Dendrobium nobile</name>
    <name type="common">Orchid</name>
    <dbReference type="NCBI Taxonomy" id="94219"/>
    <lineage>
        <taxon>Eukaryota</taxon>
        <taxon>Viridiplantae</taxon>
        <taxon>Streptophyta</taxon>
        <taxon>Embryophyta</taxon>
        <taxon>Tracheophyta</taxon>
        <taxon>Spermatophyta</taxon>
        <taxon>Magnoliopsida</taxon>
        <taxon>Liliopsida</taxon>
        <taxon>Asparagales</taxon>
        <taxon>Orchidaceae</taxon>
        <taxon>Epidendroideae</taxon>
        <taxon>Malaxideae</taxon>
        <taxon>Dendrobiinae</taxon>
        <taxon>Dendrobium</taxon>
    </lineage>
</organism>
<dbReference type="PANTHER" id="PTHR47068">
    <property type="entry name" value="OS02G0659100 PROTEIN"/>
    <property type="match status" value="1"/>
</dbReference>
<name>A0A8T3BTK4_DENNO</name>
<evidence type="ECO:0000313" key="4">
    <source>
        <dbReference type="Proteomes" id="UP000829196"/>
    </source>
</evidence>
<dbReference type="Proteomes" id="UP000829196">
    <property type="component" value="Unassembled WGS sequence"/>
</dbReference>
<reference evidence="3" key="1">
    <citation type="journal article" date="2022" name="Front. Genet.">
        <title>Chromosome-Scale Assembly of the Dendrobium nobile Genome Provides Insights Into the Molecular Mechanism of the Biosynthesis of the Medicinal Active Ingredient of Dendrobium.</title>
        <authorList>
            <person name="Xu Q."/>
            <person name="Niu S.-C."/>
            <person name="Li K.-L."/>
            <person name="Zheng P.-J."/>
            <person name="Zhang X.-J."/>
            <person name="Jia Y."/>
            <person name="Liu Y."/>
            <person name="Niu Y.-X."/>
            <person name="Yu L.-H."/>
            <person name="Chen D.-F."/>
            <person name="Zhang G.-Q."/>
        </authorList>
    </citation>
    <scope>NUCLEOTIDE SEQUENCE</scope>
    <source>
        <tissue evidence="3">Leaf</tissue>
    </source>
</reference>
<dbReference type="Gene3D" id="3.30.160.60">
    <property type="entry name" value="Classic Zinc Finger"/>
    <property type="match status" value="2"/>
</dbReference>
<dbReference type="GO" id="GO:0008270">
    <property type="term" value="F:zinc ion binding"/>
    <property type="evidence" value="ECO:0007669"/>
    <property type="project" value="UniProtKB-KW"/>
</dbReference>
<keyword evidence="1" id="KW-0862">Zinc</keyword>
<keyword evidence="1" id="KW-0863">Zinc-finger</keyword>
<dbReference type="SMART" id="SM00355">
    <property type="entry name" value="ZnF_C2H2"/>
    <property type="match status" value="4"/>
</dbReference>
<dbReference type="PROSITE" id="PS50157">
    <property type="entry name" value="ZINC_FINGER_C2H2_2"/>
    <property type="match status" value="3"/>
</dbReference>
<dbReference type="AlphaFoldDB" id="A0A8T3BTK4"/>
<feature type="domain" description="C2H2-type" evidence="2">
    <location>
        <begin position="17"/>
        <end position="39"/>
    </location>
</feature>
<sequence length="410" mass="45296">MPIIKKQKLQEQEEEKYHCRLCNKRFSSGRALGGHMRVHGMFNIEPILHPNEGPSTTGVEGESSDGNRLVTSHICQNCGKEFCSLKSLSKHCCPGLIGAGEDDGENNNSNGLFSPSLPRSRTPTLPLLLTEEEHVADFLVWLSTARANPVLRNIDAAECSSSFLHITGAEECSTSERREVDYVVLMPPSPQPENPEPHVSTQTPPNAHQIFECKTCQKVFTSHQALGGHRASHKKVRGCFATRLEIKSPKMMKYTSIKDESNNIIHQNNQDEFSHQNNQAGASSESMALAIVPFEGTSSQLSLPKKNPKVHECSVCKRQFPSGQALGGHMRCHRRASSSRGVTVESASVVATELQLENVLNVNIEEAESREVRLNDLSHLIDINEREGGSTWLQIGFESISKQETKADQP</sequence>
<dbReference type="OrthoDB" id="6077919at2759"/>
<feature type="domain" description="C2H2-type" evidence="2">
    <location>
        <begin position="211"/>
        <end position="238"/>
    </location>
</feature>
<dbReference type="PANTHER" id="PTHR47068:SF1">
    <property type="entry name" value="OS02G0659100 PROTEIN"/>
    <property type="match status" value="1"/>
</dbReference>
<dbReference type="SUPFAM" id="SSF57667">
    <property type="entry name" value="beta-beta-alpha zinc fingers"/>
    <property type="match status" value="2"/>
</dbReference>